<comment type="catalytic activity">
    <reaction evidence="7 8">
        <text>guanosine(966) in 16S rRNA + S-adenosyl-L-methionine = N(2)-methylguanosine(966) in 16S rRNA + S-adenosyl-L-homocysteine + H(+)</text>
        <dbReference type="Rhea" id="RHEA:23548"/>
        <dbReference type="Rhea" id="RHEA-COMP:10211"/>
        <dbReference type="Rhea" id="RHEA-COMP:10212"/>
        <dbReference type="ChEBI" id="CHEBI:15378"/>
        <dbReference type="ChEBI" id="CHEBI:57856"/>
        <dbReference type="ChEBI" id="CHEBI:59789"/>
        <dbReference type="ChEBI" id="CHEBI:74269"/>
        <dbReference type="ChEBI" id="CHEBI:74481"/>
        <dbReference type="EC" id="2.1.1.171"/>
    </reaction>
</comment>
<protein>
    <recommendedName>
        <fullName evidence="4 8">Ribosomal RNA small subunit methyltransferase D</fullName>
        <ecNumber evidence="3 8">2.1.1.171</ecNumber>
    </recommendedName>
</protein>
<dbReference type="PROSITE" id="PS00092">
    <property type="entry name" value="N6_MTASE"/>
    <property type="match status" value="1"/>
</dbReference>
<keyword evidence="6 8" id="KW-0808">Transferase</keyword>
<dbReference type="EC" id="2.1.1.171" evidence="3 8"/>
<name>A0A5Q2QBM2_9GAMM</name>
<evidence type="ECO:0000256" key="8">
    <source>
        <dbReference type="PIRNR" id="PIRNR004553"/>
    </source>
</evidence>
<evidence type="ECO:0000256" key="6">
    <source>
        <dbReference type="ARBA" id="ARBA00022679"/>
    </source>
</evidence>
<dbReference type="SUPFAM" id="SSF53335">
    <property type="entry name" value="S-adenosyl-L-methionine-dependent methyltransferases"/>
    <property type="match status" value="1"/>
</dbReference>
<keyword evidence="5 8" id="KW-0489">Methyltransferase</keyword>
<dbReference type="Gene3D" id="3.40.50.150">
    <property type="entry name" value="Vaccinia Virus protein VP39"/>
    <property type="match status" value="1"/>
</dbReference>
<keyword evidence="8" id="KW-0949">S-adenosyl-L-methionine</keyword>
<evidence type="ECO:0000256" key="4">
    <source>
        <dbReference type="ARBA" id="ARBA00013682"/>
    </source>
</evidence>
<keyword evidence="8" id="KW-0698">rRNA processing</keyword>
<dbReference type="GO" id="GO:0052913">
    <property type="term" value="F:16S rRNA (guanine(966)-N(2))-methyltransferase activity"/>
    <property type="evidence" value="ECO:0007669"/>
    <property type="project" value="UniProtKB-EC"/>
</dbReference>
<evidence type="ECO:0000256" key="2">
    <source>
        <dbReference type="ARBA" id="ARBA00005269"/>
    </source>
</evidence>
<evidence type="ECO:0000256" key="1">
    <source>
        <dbReference type="ARBA" id="ARBA00002649"/>
    </source>
</evidence>
<reference evidence="9 10" key="1">
    <citation type="submission" date="2019-11" db="EMBL/GenBank/DDBJ databases">
        <authorList>
            <person name="Khan S.A."/>
            <person name="Jeon C.O."/>
            <person name="Chun B.H."/>
        </authorList>
    </citation>
    <scope>NUCLEOTIDE SEQUENCE [LARGE SCALE GENOMIC DNA]</scope>
    <source>
        <strain evidence="9 10">IMCC 1097</strain>
    </source>
</reference>
<dbReference type="NCBIfam" id="TIGR00095">
    <property type="entry name" value="16S rRNA (guanine(966)-N(2))-methyltransferase RsmD"/>
    <property type="match status" value="1"/>
</dbReference>
<dbReference type="GO" id="GO:0003676">
    <property type="term" value="F:nucleic acid binding"/>
    <property type="evidence" value="ECO:0007669"/>
    <property type="project" value="InterPro"/>
</dbReference>
<dbReference type="InterPro" id="IPR029063">
    <property type="entry name" value="SAM-dependent_MTases_sf"/>
</dbReference>
<evidence type="ECO:0000313" key="10">
    <source>
        <dbReference type="Proteomes" id="UP000388235"/>
    </source>
</evidence>
<dbReference type="RefSeq" id="WP_153712724.1">
    <property type="nucleotide sequence ID" value="NZ_CP045871.1"/>
</dbReference>
<dbReference type="AlphaFoldDB" id="A0A5Q2QBM2"/>
<dbReference type="OrthoDB" id="9803017at2"/>
<keyword evidence="10" id="KW-1185">Reference proteome</keyword>
<organism evidence="9 10">
    <name type="scientific">Litorivicinus lipolyticus</name>
    <dbReference type="NCBI Taxonomy" id="418701"/>
    <lineage>
        <taxon>Bacteria</taxon>
        <taxon>Pseudomonadati</taxon>
        <taxon>Pseudomonadota</taxon>
        <taxon>Gammaproteobacteria</taxon>
        <taxon>Oceanospirillales</taxon>
        <taxon>Litorivicinaceae</taxon>
        <taxon>Litorivicinus</taxon>
    </lineage>
</organism>
<dbReference type="Proteomes" id="UP000388235">
    <property type="component" value="Chromosome"/>
</dbReference>
<dbReference type="KEGG" id="llp:GH975_01045"/>
<evidence type="ECO:0000256" key="3">
    <source>
        <dbReference type="ARBA" id="ARBA00012141"/>
    </source>
</evidence>
<gene>
    <name evidence="9" type="primary">rsmD</name>
    <name evidence="9" type="ORF">GH975_01045</name>
</gene>
<comment type="function">
    <text evidence="1 8">Specifically methylates the guanine in position 966 of 16S rRNA in the assembled 30S particle.</text>
</comment>
<dbReference type="CDD" id="cd02440">
    <property type="entry name" value="AdoMet_MTases"/>
    <property type="match status" value="1"/>
</dbReference>
<evidence type="ECO:0000256" key="5">
    <source>
        <dbReference type="ARBA" id="ARBA00022603"/>
    </source>
</evidence>
<dbReference type="Pfam" id="PF03602">
    <property type="entry name" value="Cons_hypoth95"/>
    <property type="match status" value="1"/>
</dbReference>
<proteinExistence type="inferred from homology"/>
<dbReference type="InterPro" id="IPR004398">
    <property type="entry name" value="RNA_MeTrfase_RsmD"/>
</dbReference>
<dbReference type="PANTHER" id="PTHR43542">
    <property type="entry name" value="METHYLTRANSFERASE"/>
    <property type="match status" value="1"/>
</dbReference>
<dbReference type="PIRSF" id="PIRSF004553">
    <property type="entry name" value="CHP00095"/>
    <property type="match status" value="1"/>
</dbReference>
<dbReference type="InterPro" id="IPR002052">
    <property type="entry name" value="DNA_methylase_N6_adenine_CS"/>
</dbReference>
<dbReference type="EMBL" id="CP045871">
    <property type="protein sequence ID" value="QGG79220.1"/>
    <property type="molecule type" value="Genomic_DNA"/>
</dbReference>
<evidence type="ECO:0000313" key="9">
    <source>
        <dbReference type="EMBL" id="QGG79220.1"/>
    </source>
</evidence>
<sequence>MANPVNLRIIAGTHRGRRIQVPEREGLRPTPSRVRETLFNWLQGWLDGARVLDAFAGTGALGLEALSRGAAHLDAIEQDKRLAAALSQTLIDWDLANGHCQRGSGLSAALNGPYDLVFLDPPFRQGLLEPALERIRPVLAADALVAIEHEPDWTLPGGWSVMKSTRAGQEHLKLIEPA</sequence>
<comment type="similarity">
    <text evidence="2 8">Belongs to the methyltransferase superfamily. RsmD family.</text>
</comment>
<dbReference type="PANTHER" id="PTHR43542:SF1">
    <property type="entry name" value="METHYLTRANSFERASE"/>
    <property type="match status" value="1"/>
</dbReference>
<evidence type="ECO:0000256" key="7">
    <source>
        <dbReference type="ARBA" id="ARBA00048326"/>
    </source>
</evidence>
<accession>A0A5Q2QBM2</accession>